<dbReference type="EMBL" id="PXYL01000009">
    <property type="protein sequence ID" value="PSJ58889.1"/>
    <property type="molecule type" value="Genomic_DNA"/>
</dbReference>
<dbReference type="Gene3D" id="3.90.76.10">
    <property type="entry name" value="Dipeptide-binding Protein, Domain 1"/>
    <property type="match status" value="1"/>
</dbReference>
<organism evidence="5 6">
    <name type="scientific">Pseudaminobacter soli</name>
    <name type="common">ex Li et al. 2025</name>
    <dbReference type="NCBI Taxonomy" id="1295366"/>
    <lineage>
        <taxon>Bacteria</taxon>
        <taxon>Pseudomonadati</taxon>
        <taxon>Pseudomonadota</taxon>
        <taxon>Alphaproteobacteria</taxon>
        <taxon>Hyphomicrobiales</taxon>
        <taxon>Phyllobacteriaceae</taxon>
        <taxon>Pseudaminobacter</taxon>
    </lineage>
</organism>
<dbReference type="CDD" id="cd08503">
    <property type="entry name" value="PBP2_NikA_DppA_OppA_like_17"/>
    <property type="match status" value="1"/>
</dbReference>
<feature type="domain" description="Solute-binding protein family 5" evidence="4">
    <location>
        <begin position="102"/>
        <end position="457"/>
    </location>
</feature>
<comment type="caution">
    <text evidence="5">The sequence shown here is derived from an EMBL/GenBank/DDBJ whole genome shotgun (WGS) entry which is preliminary data.</text>
</comment>
<dbReference type="InterPro" id="IPR039424">
    <property type="entry name" value="SBP_5"/>
</dbReference>
<dbReference type="GO" id="GO:0030288">
    <property type="term" value="C:outer membrane-bounded periplasmic space"/>
    <property type="evidence" value="ECO:0007669"/>
    <property type="project" value="UniProtKB-ARBA"/>
</dbReference>
<dbReference type="InterPro" id="IPR006311">
    <property type="entry name" value="TAT_signal"/>
</dbReference>
<dbReference type="AlphaFoldDB" id="A0A2P7S8S0"/>
<dbReference type="OrthoDB" id="9803988at2"/>
<dbReference type="GO" id="GO:0015833">
    <property type="term" value="P:peptide transport"/>
    <property type="evidence" value="ECO:0007669"/>
    <property type="project" value="TreeGrafter"/>
</dbReference>
<dbReference type="SUPFAM" id="SSF53850">
    <property type="entry name" value="Periplasmic binding protein-like II"/>
    <property type="match status" value="1"/>
</dbReference>
<dbReference type="Gene3D" id="3.40.190.10">
    <property type="entry name" value="Periplasmic binding protein-like II"/>
    <property type="match status" value="1"/>
</dbReference>
<dbReference type="InterPro" id="IPR030678">
    <property type="entry name" value="Peptide/Ni-bd"/>
</dbReference>
<dbReference type="Proteomes" id="UP000240653">
    <property type="component" value="Unassembled WGS sequence"/>
</dbReference>
<dbReference type="InterPro" id="IPR000914">
    <property type="entry name" value="SBP_5_dom"/>
</dbReference>
<keyword evidence="3" id="KW-0732">Signal</keyword>
<evidence type="ECO:0000256" key="2">
    <source>
        <dbReference type="ARBA" id="ARBA00005695"/>
    </source>
</evidence>
<dbReference type="PIRSF" id="PIRSF002741">
    <property type="entry name" value="MppA"/>
    <property type="match status" value="1"/>
</dbReference>
<dbReference type="Pfam" id="PF00496">
    <property type="entry name" value="SBP_bac_5"/>
    <property type="match status" value="1"/>
</dbReference>
<name>A0A2P7S8S0_9HYPH</name>
<evidence type="ECO:0000313" key="6">
    <source>
        <dbReference type="Proteomes" id="UP000240653"/>
    </source>
</evidence>
<reference evidence="5 6" key="1">
    <citation type="submission" date="2018-03" db="EMBL/GenBank/DDBJ databases">
        <title>The draft genome of Mesorhizobium soli JCM 19897.</title>
        <authorList>
            <person name="Li L."/>
            <person name="Liu L."/>
            <person name="Liang L."/>
            <person name="Wang T."/>
            <person name="Zhang X."/>
        </authorList>
    </citation>
    <scope>NUCLEOTIDE SEQUENCE [LARGE SCALE GENOMIC DNA]</scope>
    <source>
        <strain evidence="5 6">JCM 19897</strain>
    </source>
</reference>
<dbReference type="PANTHER" id="PTHR30290">
    <property type="entry name" value="PERIPLASMIC BINDING COMPONENT OF ABC TRANSPORTER"/>
    <property type="match status" value="1"/>
</dbReference>
<dbReference type="GO" id="GO:0043190">
    <property type="term" value="C:ATP-binding cassette (ABC) transporter complex"/>
    <property type="evidence" value="ECO:0007669"/>
    <property type="project" value="InterPro"/>
</dbReference>
<evidence type="ECO:0000259" key="4">
    <source>
        <dbReference type="Pfam" id="PF00496"/>
    </source>
</evidence>
<dbReference type="RefSeq" id="WP_106725423.1">
    <property type="nucleotide sequence ID" value="NZ_PXYL01000009.1"/>
</dbReference>
<dbReference type="PROSITE" id="PS51318">
    <property type="entry name" value="TAT"/>
    <property type="match status" value="1"/>
</dbReference>
<comment type="subcellular location">
    <subcellularLocation>
        <location evidence="1">Periplasm</location>
    </subcellularLocation>
</comment>
<dbReference type="Gene3D" id="3.10.105.10">
    <property type="entry name" value="Dipeptide-binding Protein, Domain 3"/>
    <property type="match status" value="1"/>
</dbReference>
<evidence type="ECO:0000256" key="3">
    <source>
        <dbReference type="ARBA" id="ARBA00022729"/>
    </source>
</evidence>
<proteinExistence type="inferred from homology"/>
<evidence type="ECO:0000313" key="5">
    <source>
        <dbReference type="EMBL" id="PSJ58889.1"/>
    </source>
</evidence>
<dbReference type="PANTHER" id="PTHR30290:SF38">
    <property type="entry name" value="D,D-DIPEPTIDE-BINDING PERIPLASMIC PROTEIN DDPA-RELATED"/>
    <property type="match status" value="1"/>
</dbReference>
<comment type="similarity">
    <text evidence="2">Belongs to the bacterial solute-binding protein 5 family.</text>
</comment>
<evidence type="ECO:0000256" key="1">
    <source>
        <dbReference type="ARBA" id="ARBA00004418"/>
    </source>
</evidence>
<sequence>MAEHPILTRLKTDARDGRVNRREFLALASVFGASAAGAYSFLGLSVPVPALAEETPKRGGILRVSMQVMALDDPRKFSVSQMGNVAMQFIEPLVRWNQDFTFRPMLLEGWQVSDDATQYVLNVRKGVKWSNGDDFTAEDVTFNIARWCEKDVPGNSMAGRMGALIDADSGRSRKGAIEIVDDHTVRLNLGRPDITIIPAMTDYPALIVHRDFDKNGKQLSDQPVGTGPFELTDLEVGSRAAVRRRPDGSWWGGEVWLDGIDWVDYGIDSQATMAAFEADEVDLNGQTQTAVVAAMDGMGLKRSEKVTATTIVARMNVRKPPYDDQRVRNAVQLAVDNEVILKLGADGFGTVAENHHVGPMHPDYAVLQPVTPDPKAAIALLHEAGAADHEFELISVEADYRKESADAIGQQLRAAGFKVKRTVYPEATFWNSWTDYPFAVTNWNARPLGIQTLALAYQTGSAWNETAFSDPVFDEKLKKANAIADSDKRRQLMTDLQDILQKSGVIVQPYWRKLFCHMQPRVRGYEMHQAYEQHFENTWLG</sequence>
<gene>
    <name evidence="5" type="ORF">C7I85_18195</name>
</gene>
<protein>
    <submittedName>
        <fullName evidence="5">Diguanylate cyclase</fullName>
    </submittedName>
</protein>
<accession>A0A2P7S8S0</accession>
<keyword evidence="6" id="KW-1185">Reference proteome</keyword>
<dbReference type="GO" id="GO:1904680">
    <property type="term" value="F:peptide transmembrane transporter activity"/>
    <property type="evidence" value="ECO:0007669"/>
    <property type="project" value="TreeGrafter"/>
</dbReference>